<dbReference type="EMBL" id="BK015981">
    <property type="protein sequence ID" value="DAF88200.1"/>
    <property type="molecule type" value="Genomic_DNA"/>
</dbReference>
<proteinExistence type="predicted"/>
<name>A0A8S5U156_9CAUD</name>
<keyword evidence="3" id="KW-0175">Coiled coil</keyword>
<evidence type="ECO:0000313" key="6">
    <source>
        <dbReference type="EMBL" id="DAF88200.1"/>
    </source>
</evidence>
<dbReference type="InterPro" id="IPR010090">
    <property type="entry name" value="Phage_tape_meas"/>
</dbReference>
<evidence type="ECO:0000256" key="4">
    <source>
        <dbReference type="SAM" id="MobiDB-lite"/>
    </source>
</evidence>
<feature type="compositionally biased region" description="Basic and acidic residues" evidence="4">
    <location>
        <begin position="1094"/>
        <end position="1108"/>
    </location>
</feature>
<dbReference type="NCBIfam" id="TIGR01760">
    <property type="entry name" value="tape_meas_TP901"/>
    <property type="match status" value="1"/>
</dbReference>
<feature type="coiled-coil region" evidence="3">
    <location>
        <begin position="76"/>
        <end position="138"/>
    </location>
</feature>
<feature type="compositionally biased region" description="Low complexity" evidence="4">
    <location>
        <begin position="1109"/>
        <end position="1123"/>
    </location>
</feature>
<reference evidence="6" key="1">
    <citation type="journal article" date="2021" name="Proc. Natl. Acad. Sci. U.S.A.">
        <title>A Catalog of Tens of Thousands of Viruses from Human Metagenomes Reveals Hidden Associations with Chronic Diseases.</title>
        <authorList>
            <person name="Tisza M.J."/>
            <person name="Buck C.B."/>
        </authorList>
    </citation>
    <scope>NUCLEOTIDE SEQUENCE</scope>
    <source>
        <strain evidence="6">CtwSu1</strain>
    </source>
</reference>
<dbReference type="Pfam" id="PF10145">
    <property type="entry name" value="PhageMin_Tail"/>
    <property type="match status" value="1"/>
</dbReference>
<feature type="coiled-coil region" evidence="3">
    <location>
        <begin position="789"/>
        <end position="844"/>
    </location>
</feature>
<dbReference type="GO" id="GO:0098003">
    <property type="term" value="P:viral tail assembly"/>
    <property type="evidence" value="ECO:0007669"/>
    <property type="project" value="UniProtKB-KW"/>
</dbReference>
<keyword evidence="1" id="KW-1245">Viral tail assembly</keyword>
<accession>A0A8S5U156</accession>
<evidence type="ECO:0000259" key="5">
    <source>
        <dbReference type="Pfam" id="PF10145"/>
    </source>
</evidence>
<keyword evidence="2" id="KW-1188">Viral release from host cell</keyword>
<evidence type="ECO:0000256" key="3">
    <source>
        <dbReference type="SAM" id="Coils"/>
    </source>
</evidence>
<feature type="coiled-coil region" evidence="3">
    <location>
        <begin position="1235"/>
        <end position="1280"/>
    </location>
</feature>
<dbReference type="PANTHER" id="PTHR37813:SF1">
    <property type="entry name" value="FELS-2 PROPHAGE PROTEIN"/>
    <property type="match status" value="1"/>
</dbReference>
<evidence type="ECO:0000256" key="2">
    <source>
        <dbReference type="ARBA" id="ARBA00022612"/>
    </source>
</evidence>
<feature type="region of interest" description="Disordered" evidence="4">
    <location>
        <begin position="1094"/>
        <end position="1124"/>
    </location>
</feature>
<feature type="domain" description="Phage tail tape measure protein" evidence="5">
    <location>
        <begin position="316"/>
        <end position="518"/>
    </location>
</feature>
<protein>
    <submittedName>
        <fullName evidence="6">Minor tail protein</fullName>
    </submittedName>
</protein>
<feature type="region of interest" description="Disordered" evidence="4">
    <location>
        <begin position="1377"/>
        <end position="1397"/>
    </location>
</feature>
<evidence type="ECO:0000256" key="1">
    <source>
        <dbReference type="ARBA" id="ARBA00022465"/>
    </source>
</evidence>
<dbReference type="PANTHER" id="PTHR37813">
    <property type="entry name" value="FELS-2 PROPHAGE PROTEIN"/>
    <property type="match status" value="1"/>
</dbReference>
<organism evidence="6">
    <name type="scientific">Myoviridae sp. ctwSu1</name>
    <dbReference type="NCBI Taxonomy" id="2825207"/>
    <lineage>
        <taxon>Viruses</taxon>
        <taxon>Duplodnaviria</taxon>
        <taxon>Heunggongvirae</taxon>
        <taxon>Uroviricota</taxon>
        <taxon>Caudoviricetes</taxon>
    </lineage>
</organism>
<sequence>MANQLQTQLTIKTGVEGVNKISELSKEIAKAGVDVTGLTQASSELAKEFSSVQSQQALIDNFVRLKTESRDNSKALNEARIATATLSNEHANAKEKVKALESAITESGKATKEQKQQLAQAKKEASELQKSFERSVGETQRLTAQQESLTSQIGKVKSAMNEAGLSTKNLYQQKQALSTRTKEAEQSLGSLTNEAKRLKTISDAKIALGIDTDDKARAELDRVHKAYERLKLSGKLTGSELARANELHTKKVKELEEQLGKTTLTASEMIGELSKIAGSAGGMAVVAKAAMEFETAMAGVKKVVDGAPEQMSRLSKEIKDLSVELGMTATEVAQIATMGGQLGVPIDKLGEFTTMAGQMAVAFGMSAEEAGNAAAKLANVFNIPIEQVGELGDVINTLGNNMAAKEREIVDAMLRVGGTARQFGLAKEEVAGLTAAMIALGKPPEVASTAINALLTKLQTAQNQGAGFADGLKMISTSADEMADNIAQNPQQALSGFLEKLGQLDDRQRSMVSVKLFGAEYADDINLLVGSLGTYNQALGLATDKTATAGAMQKEFQAQMDTAAKKVTQAKAELMALAINIGQHLLPIISATAEAVGDMAGTLADIAHEYPTITQLVTLMGGAVVAVKALNSVIALTGSLGGKSALQITTGFLGAKGAIDATAVSANKMNTELGNAGVQTASLAKQMTSLNGIMGALTAWTVGKSIGDWAYENSSAVRAIGDEMGRLLAYTDAIFTDRTFDDVRQNFETSAESAKRLATETANAKTATDNLAQSQDNATDTALAQSQANTELINSLAIAKAELEQLEIQLANMGMTGQKNTQDYKDLQTQIDATKTTIKNLTDEAQNQGLGEAIKSDLEKASGAFDALGLDMDEFATGIDGKTKSALQGFSTVMSLAGDDVNKMAMAYNAVKAQVGDNAKAQTELNGRLLEAVNGNKELAQSIKDTATAQQNAKKATDEQARALDALGVSMSAINAGMSKSGKDMADNLKIGLSAIKDTAKGADELKVALTQALDTALASAKTKEDFKAIQTELQKAGLTAFVSAEQMRQLHAGATDGAEGVQELNDKLKEQSETLTNNDKALIQSATATKKLGDAQKETAKSADEMAKASAKASTTTQSSSKGFAQGMARIVQGIRSQADVLTSLGATHEQINQVFDKMGKDIGKSKRGLSQLGAYFTELNNQTKKMVKSMTDMDSAVTNATDSLSSQAVSMADLQKAQNTLARATSFSIEGIVKLDKAKLNSLKEQISQAQKQMDSLADTAKTTMQDLDAELASLQGREMDSQRIKQAQKLADLQAKMAEAVARGNAEEIAHYSKALSLQRQINDEQNRQATNKANEQNLKAWQGDSSNNTVNLTAQDVANGWNARLEAVREQSKREAKQEFAKELMDASKRQAY</sequence>